<keyword evidence="2" id="KW-0812">Transmembrane</keyword>
<feature type="compositionally biased region" description="Low complexity" evidence="1">
    <location>
        <begin position="153"/>
        <end position="166"/>
    </location>
</feature>
<evidence type="ECO:0000256" key="2">
    <source>
        <dbReference type="SAM" id="Phobius"/>
    </source>
</evidence>
<gene>
    <name evidence="4" type="ORF">RN606_10905</name>
</gene>
<proteinExistence type="predicted"/>
<dbReference type="RefSeq" id="WP_313497098.1">
    <property type="nucleotide sequence ID" value="NZ_CP134879.1"/>
</dbReference>
<sequence>MAVMPIASCVLGGLAMDLARSAGEPGAGPDALIAPLIVGLGALVCGYLTLTSLVMLAAAVGGAVPRWAAALAPHAWRRLVATAAGVTLSTGIAVPSFAVDAAPGWNSPVTVAGTDWAPGWVESPAVPQLTTHPQVDAAPGWQADASPSSLAVDAAGTADTAPATDPGAPPASLTVEAGDSLWTITADLLGDQDAHDIASAWPALYEANRVTIGDDPGLIQPGQVLAVPAELAR</sequence>
<evidence type="ECO:0000313" key="4">
    <source>
        <dbReference type="EMBL" id="WNM23861.1"/>
    </source>
</evidence>
<dbReference type="PANTHER" id="PTHR34700:SF4">
    <property type="entry name" value="PHAGE-LIKE ELEMENT PBSX PROTEIN XKDP"/>
    <property type="match status" value="1"/>
</dbReference>
<evidence type="ECO:0000313" key="5">
    <source>
        <dbReference type="Proteomes" id="UP001304125"/>
    </source>
</evidence>
<organism evidence="4 5">
    <name type="scientific">Demequina capsici</name>
    <dbReference type="NCBI Taxonomy" id="3075620"/>
    <lineage>
        <taxon>Bacteria</taxon>
        <taxon>Bacillati</taxon>
        <taxon>Actinomycetota</taxon>
        <taxon>Actinomycetes</taxon>
        <taxon>Micrococcales</taxon>
        <taxon>Demequinaceae</taxon>
        <taxon>Demequina</taxon>
    </lineage>
</organism>
<keyword evidence="2" id="KW-0472">Membrane</keyword>
<dbReference type="CDD" id="cd00118">
    <property type="entry name" value="LysM"/>
    <property type="match status" value="1"/>
</dbReference>
<dbReference type="AlphaFoldDB" id="A0AA96F8C5"/>
<dbReference type="InterPro" id="IPR036779">
    <property type="entry name" value="LysM_dom_sf"/>
</dbReference>
<evidence type="ECO:0000259" key="3">
    <source>
        <dbReference type="PROSITE" id="PS51782"/>
    </source>
</evidence>
<reference evidence="4 5" key="1">
    <citation type="submission" date="2023-09" db="EMBL/GenBank/DDBJ databases">
        <title>Demequina sp. a novel bacteria isolated from Capsicum annuum.</title>
        <authorList>
            <person name="Humaira Z."/>
            <person name="Lee J."/>
            <person name="Cho D."/>
        </authorList>
    </citation>
    <scope>NUCLEOTIDE SEQUENCE [LARGE SCALE GENOMIC DNA]</scope>
    <source>
        <strain evidence="4 5">OYTSA14</strain>
    </source>
</reference>
<feature type="region of interest" description="Disordered" evidence="1">
    <location>
        <begin position="137"/>
        <end position="169"/>
    </location>
</feature>
<accession>A0AA96F8C5</accession>
<keyword evidence="5" id="KW-1185">Reference proteome</keyword>
<feature type="transmembrane region" description="Helical" evidence="2">
    <location>
        <begin position="31"/>
        <end position="58"/>
    </location>
</feature>
<name>A0AA96F8C5_9MICO</name>
<dbReference type="Proteomes" id="UP001304125">
    <property type="component" value="Chromosome"/>
</dbReference>
<dbReference type="InterPro" id="IPR052196">
    <property type="entry name" value="Bact_Kbp"/>
</dbReference>
<dbReference type="EMBL" id="CP134879">
    <property type="protein sequence ID" value="WNM23861.1"/>
    <property type="molecule type" value="Genomic_DNA"/>
</dbReference>
<dbReference type="Gene3D" id="3.10.350.10">
    <property type="entry name" value="LysM domain"/>
    <property type="match status" value="1"/>
</dbReference>
<dbReference type="InterPro" id="IPR018392">
    <property type="entry name" value="LysM"/>
</dbReference>
<evidence type="ECO:0000256" key="1">
    <source>
        <dbReference type="SAM" id="MobiDB-lite"/>
    </source>
</evidence>
<protein>
    <submittedName>
        <fullName evidence="4">LysM peptidoglycan-binding domain-containing protein</fullName>
    </submittedName>
</protein>
<keyword evidence="2" id="KW-1133">Transmembrane helix</keyword>
<dbReference type="PANTHER" id="PTHR34700">
    <property type="entry name" value="POTASSIUM BINDING PROTEIN KBP"/>
    <property type="match status" value="1"/>
</dbReference>
<feature type="domain" description="LysM" evidence="3">
    <location>
        <begin position="171"/>
        <end position="227"/>
    </location>
</feature>
<dbReference type="PROSITE" id="PS51782">
    <property type="entry name" value="LYSM"/>
    <property type="match status" value="1"/>
</dbReference>